<organism evidence="2 3">
    <name type="scientific">Dysgonomonas macrotermitis</name>
    <dbReference type="NCBI Taxonomy" id="1346286"/>
    <lineage>
        <taxon>Bacteria</taxon>
        <taxon>Pseudomonadati</taxon>
        <taxon>Bacteroidota</taxon>
        <taxon>Bacteroidia</taxon>
        <taxon>Bacteroidales</taxon>
        <taxon>Dysgonomonadaceae</taxon>
        <taxon>Dysgonomonas</taxon>
    </lineage>
</organism>
<dbReference type="RefSeq" id="WP_062177643.1">
    <property type="nucleotide sequence ID" value="NZ_BBXL01000003.1"/>
</dbReference>
<accession>A0A1M4YNR7</accession>
<proteinExistence type="predicted"/>
<sequence length="128" mass="14043">MSKIIISGKITAISLLLLGIIHDIATFTPLIQEGLECLSKPDLDAMVYMSLICGTSLILSGGLLFTLLNKADRFTWVSTPILFIGSFLCLNGILSVFYMSDNPFAWITFILGIISLSISILIKRESVR</sequence>
<keyword evidence="1" id="KW-1133">Transmembrane helix</keyword>
<dbReference type="Proteomes" id="UP000184480">
    <property type="component" value="Unassembled WGS sequence"/>
</dbReference>
<gene>
    <name evidence="2" type="ORF">SAMN05444362_103219</name>
</gene>
<keyword evidence="3" id="KW-1185">Reference proteome</keyword>
<dbReference type="OrthoDB" id="9814268at2"/>
<feature type="transmembrane region" description="Helical" evidence="1">
    <location>
        <begin position="46"/>
        <end position="68"/>
    </location>
</feature>
<feature type="transmembrane region" description="Helical" evidence="1">
    <location>
        <begin position="80"/>
        <end position="98"/>
    </location>
</feature>
<name>A0A1M4YNR7_9BACT</name>
<evidence type="ECO:0000313" key="3">
    <source>
        <dbReference type="Proteomes" id="UP000184480"/>
    </source>
</evidence>
<evidence type="ECO:0000256" key="1">
    <source>
        <dbReference type="SAM" id="Phobius"/>
    </source>
</evidence>
<feature type="transmembrane region" description="Helical" evidence="1">
    <location>
        <begin position="12"/>
        <end position="31"/>
    </location>
</feature>
<reference evidence="3" key="1">
    <citation type="submission" date="2016-11" db="EMBL/GenBank/DDBJ databases">
        <authorList>
            <person name="Varghese N."/>
            <person name="Submissions S."/>
        </authorList>
    </citation>
    <scope>NUCLEOTIDE SEQUENCE [LARGE SCALE GENOMIC DNA]</scope>
    <source>
        <strain evidence="3">DSM 27370</strain>
    </source>
</reference>
<keyword evidence="1" id="KW-0812">Transmembrane</keyword>
<keyword evidence="1" id="KW-0472">Membrane</keyword>
<evidence type="ECO:0008006" key="4">
    <source>
        <dbReference type="Google" id="ProtNLM"/>
    </source>
</evidence>
<feature type="transmembrane region" description="Helical" evidence="1">
    <location>
        <begin position="104"/>
        <end position="122"/>
    </location>
</feature>
<dbReference type="AlphaFoldDB" id="A0A1M4YNR7"/>
<evidence type="ECO:0000313" key="2">
    <source>
        <dbReference type="EMBL" id="SHF07036.1"/>
    </source>
</evidence>
<protein>
    <recommendedName>
        <fullName evidence="4">MerC mercury resistance protein</fullName>
    </recommendedName>
</protein>
<dbReference type="EMBL" id="FQUC01000003">
    <property type="protein sequence ID" value="SHF07036.1"/>
    <property type="molecule type" value="Genomic_DNA"/>
</dbReference>